<evidence type="ECO:0000256" key="11">
    <source>
        <dbReference type="ARBA" id="ARBA00023012"/>
    </source>
</evidence>
<evidence type="ECO:0000256" key="12">
    <source>
        <dbReference type="ARBA" id="ARBA00023136"/>
    </source>
</evidence>
<feature type="transmembrane region" description="Helical" evidence="13">
    <location>
        <begin position="90"/>
        <end position="111"/>
    </location>
</feature>
<keyword evidence="4" id="KW-0597">Phosphoprotein</keyword>
<keyword evidence="10 13" id="KW-1133">Transmembrane helix</keyword>
<evidence type="ECO:0000256" key="13">
    <source>
        <dbReference type="SAM" id="Phobius"/>
    </source>
</evidence>
<keyword evidence="12 13" id="KW-0472">Membrane</keyword>
<keyword evidence="8 15" id="KW-0418">Kinase</keyword>
<evidence type="ECO:0000256" key="8">
    <source>
        <dbReference type="ARBA" id="ARBA00022777"/>
    </source>
</evidence>
<organism evidence="15 16">
    <name type="scientific">Pseudidiomarina insulisalsae</name>
    <dbReference type="NCBI Taxonomy" id="575789"/>
    <lineage>
        <taxon>Bacteria</taxon>
        <taxon>Pseudomonadati</taxon>
        <taxon>Pseudomonadota</taxon>
        <taxon>Gammaproteobacteria</taxon>
        <taxon>Alteromonadales</taxon>
        <taxon>Idiomarinaceae</taxon>
        <taxon>Pseudidiomarina</taxon>
    </lineage>
</organism>
<evidence type="ECO:0000256" key="9">
    <source>
        <dbReference type="ARBA" id="ARBA00022840"/>
    </source>
</evidence>
<dbReference type="InterPro" id="IPR038318">
    <property type="entry name" value="KdpD_sf"/>
</dbReference>
<dbReference type="PANTHER" id="PTHR45569">
    <property type="entry name" value="SENSOR PROTEIN KDPD"/>
    <property type="match status" value="1"/>
</dbReference>
<dbReference type="PANTHER" id="PTHR45569:SF1">
    <property type="entry name" value="SENSOR PROTEIN KDPD"/>
    <property type="match status" value="1"/>
</dbReference>
<evidence type="ECO:0000256" key="1">
    <source>
        <dbReference type="ARBA" id="ARBA00000085"/>
    </source>
</evidence>
<dbReference type="EMBL" id="PIPY01000013">
    <property type="protein sequence ID" value="RUO57890.1"/>
    <property type="molecule type" value="Genomic_DNA"/>
</dbReference>
<dbReference type="RefSeq" id="WP_126755399.1">
    <property type="nucleotide sequence ID" value="NZ_PIPY01000013.1"/>
</dbReference>
<comment type="caution">
    <text evidence="15">The sequence shown here is derived from an EMBL/GenBank/DDBJ whole genome shotgun (WGS) entry which is preliminary data.</text>
</comment>
<dbReference type="SMART" id="SM00387">
    <property type="entry name" value="HATPase_c"/>
    <property type="match status" value="1"/>
</dbReference>
<dbReference type="Gene3D" id="1.20.120.620">
    <property type="entry name" value="Backbone structure of the membrane domain of e. Coli histidine kinase receptor kdpd"/>
    <property type="match status" value="1"/>
</dbReference>
<feature type="transmembrane region" description="Helical" evidence="13">
    <location>
        <begin position="45"/>
        <end position="78"/>
    </location>
</feature>
<comment type="subcellular location">
    <subcellularLocation>
        <location evidence="2">Membrane</location>
        <topology evidence="2">Multi-pass membrane protein</topology>
    </subcellularLocation>
</comment>
<feature type="domain" description="Histidine kinase" evidence="14">
    <location>
        <begin position="132"/>
        <end position="351"/>
    </location>
</feature>
<dbReference type="InterPro" id="IPR005467">
    <property type="entry name" value="His_kinase_dom"/>
</dbReference>
<evidence type="ECO:0000256" key="6">
    <source>
        <dbReference type="ARBA" id="ARBA00022692"/>
    </source>
</evidence>
<dbReference type="InterPro" id="IPR052023">
    <property type="entry name" value="Histidine_kinase_KdpD"/>
</dbReference>
<dbReference type="PROSITE" id="PS50109">
    <property type="entry name" value="HIS_KIN"/>
    <property type="match status" value="1"/>
</dbReference>
<dbReference type="EC" id="2.7.13.3" evidence="3"/>
<keyword evidence="7" id="KW-0547">Nucleotide-binding</keyword>
<sequence length="361" mass="40294">MYRQILQRKKYSLIQLLRVVGIMLTTAAIAFLLEQWLLPSSGTALILLLGVIVTTVMTSFRGAVIAAIVGALLFNILFTTPRGTLHMIEVEEIATLVVFFLTAMASSYWVVRNRTAQTELRAAELKSQLLFSLSHDLRTPLASILGNLTTLLDYRQRISTHEQNELLTNAVGETNRLQHYLENLLQATKFEYKSVQLTYETIHLSELLQSVVDRLETSAPELSLELSEEALHFHGQRALLEQALFNLLENALRYRKPGTAVRVEVSVATSPETVVKIAISNQVDPGFDPQQLTFWGEPFISRRNKDHGAGGMGLGISVAYGIIRAHKGQINAILETAEKRVIVSIELPINSTLHQGDNHWS</sequence>
<proteinExistence type="predicted"/>
<evidence type="ECO:0000259" key="14">
    <source>
        <dbReference type="PROSITE" id="PS50109"/>
    </source>
</evidence>
<reference evidence="16" key="1">
    <citation type="journal article" date="2018" name="Front. Microbiol.">
        <title>Genome-Based Analysis Reveals the Taxonomy and Diversity of the Family Idiomarinaceae.</title>
        <authorList>
            <person name="Liu Y."/>
            <person name="Lai Q."/>
            <person name="Shao Z."/>
        </authorList>
    </citation>
    <scope>NUCLEOTIDE SEQUENCE [LARGE SCALE GENOMIC DNA]</scope>
    <source>
        <strain evidence="16">CVS-6</strain>
    </source>
</reference>
<accession>A0A432YA84</accession>
<dbReference type="Pfam" id="PF13493">
    <property type="entry name" value="DUF4118"/>
    <property type="match status" value="1"/>
</dbReference>
<protein>
    <recommendedName>
        <fullName evidence="3">histidine kinase</fullName>
        <ecNumber evidence="3">2.7.13.3</ecNumber>
    </recommendedName>
</protein>
<gene>
    <name evidence="15" type="ORF">CWI71_11420</name>
</gene>
<evidence type="ECO:0000313" key="15">
    <source>
        <dbReference type="EMBL" id="RUO57890.1"/>
    </source>
</evidence>
<keyword evidence="5" id="KW-0808">Transferase</keyword>
<keyword evidence="11" id="KW-0902">Two-component regulatory system</keyword>
<evidence type="ECO:0000313" key="16">
    <source>
        <dbReference type="Proteomes" id="UP000288259"/>
    </source>
</evidence>
<dbReference type="CDD" id="cd00082">
    <property type="entry name" value="HisKA"/>
    <property type="match status" value="1"/>
</dbReference>
<dbReference type="SMART" id="SM00388">
    <property type="entry name" value="HisKA"/>
    <property type="match status" value="1"/>
</dbReference>
<evidence type="ECO:0000256" key="3">
    <source>
        <dbReference type="ARBA" id="ARBA00012438"/>
    </source>
</evidence>
<evidence type="ECO:0000256" key="2">
    <source>
        <dbReference type="ARBA" id="ARBA00004141"/>
    </source>
</evidence>
<dbReference type="GO" id="GO:0005886">
    <property type="term" value="C:plasma membrane"/>
    <property type="evidence" value="ECO:0007669"/>
    <property type="project" value="TreeGrafter"/>
</dbReference>
<dbReference type="SUPFAM" id="SSF47384">
    <property type="entry name" value="Homodimeric domain of signal transducing histidine kinase"/>
    <property type="match status" value="1"/>
</dbReference>
<dbReference type="InterPro" id="IPR025201">
    <property type="entry name" value="KdpD_TM"/>
</dbReference>
<name>A0A432YA84_9GAMM</name>
<dbReference type="GO" id="GO:0000155">
    <property type="term" value="F:phosphorelay sensor kinase activity"/>
    <property type="evidence" value="ECO:0007669"/>
    <property type="project" value="InterPro"/>
</dbReference>
<keyword evidence="16" id="KW-1185">Reference proteome</keyword>
<dbReference type="OrthoDB" id="9806130at2"/>
<evidence type="ECO:0000256" key="4">
    <source>
        <dbReference type="ARBA" id="ARBA00022553"/>
    </source>
</evidence>
<dbReference type="Gene3D" id="1.10.287.130">
    <property type="match status" value="1"/>
</dbReference>
<evidence type="ECO:0000256" key="5">
    <source>
        <dbReference type="ARBA" id="ARBA00022679"/>
    </source>
</evidence>
<dbReference type="InterPro" id="IPR036890">
    <property type="entry name" value="HATPase_C_sf"/>
</dbReference>
<comment type="catalytic activity">
    <reaction evidence="1">
        <text>ATP + protein L-histidine = ADP + protein N-phospho-L-histidine.</text>
        <dbReference type="EC" id="2.7.13.3"/>
    </reaction>
</comment>
<dbReference type="Proteomes" id="UP000288259">
    <property type="component" value="Unassembled WGS sequence"/>
</dbReference>
<dbReference type="AlphaFoldDB" id="A0A432YA84"/>
<dbReference type="SUPFAM" id="SSF55874">
    <property type="entry name" value="ATPase domain of HSP90 chaperone/DNA topoisomerase II/histidine kinase"/>
    <property type="match status" value="1"/>
</dbReference>
<evidence type="ECO:0000256" key="7">
    <source>
        <dbReference type="ARBA" id="ARBA00022741"/>
    </source>
</evidence>
<dbReference type="InterPro" id="IPR003661">
    <property type="entry name" value="HisK_dim/P_dom"/>
</dbReference>
<dbReference type="Pfam" id="PF00512">
    <property type="entry name" value="HisKA"/>
    <property type="match status" value="1"/>
</dbReference>
<feature type="transmembrane region" description="Helical" evidence="13">
    <location>
        <begin position="12"/>
        <end position="33"/>
    </location>
</feature>
<dbReference type="InterPro" id="IPR003594">
    <property type="entry name" value="HATPase_dom"/>
</dbReference>
<dbReference type="Pfam" id="PF02518">
    <property type="entry name" value="HATPase_c"/>
    <property type="match status" value="1"/>
</dbReference>
<dbReference type="Gene3D" id="3.30.565.10">
    <property type="entry name" value="Histidine kinase-like ATPase, C-terminal domain"/>
    <property type="match status" value="1"/>
</dbReference>
<dbReference type="InterPro" id="IPR036097">
    <property type="entry name" value="HisK_dim/P_sf"/>
</dbReference>
<keyword evidence="9" id="KW-0067">ATP-binding</keyword>
<dbReference type="GO" id="GO:0005524">
    <property type="term" value="F:ATP binding"/>
    <property type="evidence" value="ECO:0007669"/>
    <property type="project" value="UniProtKB-KW"/>
</dbReference>
<evidence type="ECO:0000256" key="10">
    <source>
        <dbReference type="ARBA" id="ARBA00022989"/>
    </source>
</evidence>
<keyword evidence="6 13" id="KW-0812">Transmembrane</keyword>